<dbReference type="GO" id="GO:0004335">
    <property type="term" value="F:galactokinase activity"/>
    <property type="evidence" value="ECO:0007669"/>
    <property type="project" value="InterPro"/>
</dbReference>
<dbReference type="InterPro" id="IPR000705">
    <property type="entry name" value="Galactokinase"/>
</dbReference>
<dbReference type="SUPFAM" id="SSF54211">
    <property type="entry name" value="Ribosomal protein S5 domain 2-like"/>
    <property type="match status" value="1"/>
</dbReference>
<dbReference type="GO" id="GO:0005524">
    <property type="term" value="F:ATP binding"/>
    <property type="evidence" value="ECO:0007669"/>
    <property type="project" value="UniProtKB-KW"/>
</dbReference>
<evidence type="ECO:0000313" key="7">
    <source>
        <dbReference type="EMBL" id="KTD86134.1"/>
    </source>
</evidence>
<dbReference type="PANTHER" id="PTHR10457:SF7">
    <property type="entry name" value="GALACTOKINASE-RELATED"/>
    <property type="match status" value="1"/>
</dbReference>
<comment type="similarity">
    <text evidence="1">Belongs to the GHMP kinase family. GalK subfamily.</text>
</comment>
<evidence type="ECO:0000259" key="6">
    <source>
        <dbReference type="Pfam" id="PF10509"/>
    </source>
</evidence>
<dbReference type="SUPFAM" id="SSF55060">
    <property type="entry name" value="GHMP Kinase, C-terminal domain"/>
    <property type="match status" value="1"/>
</dbReference>
<gene>
    <name evidence="7" type="ORF">UQ64_16875</name>
</gene>
<name>A0A0W1AXR7_9BACL</name>
<dbReference type="InterPro" id="IPR014721">
    <property type="entry name" value="Ribsml_uS5_D2-typ_fold_subgr"/>
</dbReference>
<evidence type="ECO:0000256" key="4">
    <source>
        <dbReference type="ARBA" id="ARBA00022840"/>
    </source>
</evidence>
<dbReference type="Gene3D" id="3.30.230.10">
    <property type="match status" value="1"/>
</dbReference>
<proteinExistence type="inferred from homology"/>
<dbReference type="InterPro" id="IPR036554">
    <property type="entry name" value="GHMP_kinase_C_sf"/>
</dbReference>
<feature type="domain" description="GHMP kinase N-terminal" evidence="5">
    <location>
        <begin position="130"/>
        <end position="212"/>
    </location>
</feature>
<dbReference type="GO" id="GO:0006012">
    <property type="term" value="P:galactose metabolic process"/>
    <property type="evidence" value="ECO:0007669"/>
    <property type="project" value="InterPro"/>
</dbReference>
<dbReference type="OrthoDB" id="250531at2"/>
<comment type="caution">
    <text evidence="7">The sequence shown here is derived from an EMBL/GenBank/DDBJ whole genome shotgun (WGS) entry which is preliminary data.</text>
</comment>
<sequence length="433" mass="48212">MNKIEFEKALNLTQNAKLWVDLYGENIVEKNKQRYVTAIEKFTKRFHHEDFEVFSAPGRVEIGGNHTDHNGGKILAGSINLDCIGIATKTKQNYVSIVSENYQLDFSINIDDLSSEHEGSTIDLLKGLLAGFKETGKNLGGFDVYVTSNVLSAAGVSSSASFEMLICSILDHFFNENRLSKTEYAMVGKYAENHFWNKDSGLLDQMACAVGGIINIDFQNEDNPAIKNINFDFNKVGYEIIIVNTGKGHADLSEEYSSVPKEMKQVATYFGKSVLAELKLEDIISNLKSLRNQVSDRAILRAIHFFNENTVVEKQIESLESGNFNEFLTLVSASGNSSWKLLQNCYSMSNITEQVIPIALELTQQFISKIGKGATRVHGGGFAGVIMAIIPKENTKDYIEYIEANFLENSTYSITIRPYGAVKITGLMRADNY</sequence>
<dbReference type="Proteomes" id="UP000054709">
    <property type="component" value="Unassembled WGS sequence"/>
</dbReference>
<evidence type="ECO:0000313" key="8">
    <source>
        <dbReference type="Proteomes" id="UP000054709"/>
    </source>
</evidence>
<keyword evidence="3" id="KW-0808">Transferase</keyword>
<dbReference type="PIRSF" id="PIRSF000530">
    <property type="entry name" value="Galactokinase"/>
    <property type="match status" value="1"/>
</dbReference>
<evidence type="ECO:0000259" key="5">
    <source>
        <dbReference type="Pfam" id="PF00288"/>
    </source>
</evidence>
<reference evidence="7 8" key="1">
    <citation type="journal article" date="2015" name="Int. Biodeterior. Biodegradation">
        <title>Physiological and genetic screening methods for the isolation of methyl tert-butyl ether-degrading bacteria for bioremediation purposes.</title>
        <authorList>
            <person name="Guisado I.M."/>
            <person name="Purswani J."/>
            <person name="Gonzalez Lopez J."/>
            <person name="Pozo C."/>
        </authorList>
    </citation>
    <scope>NUCLEOTIDE SEQUENCE [LARGE SCALE GENOMIC DNA]</scope>
    <source>
        <strain evidence="7 8">SH7</strain>
    </source>
</reference>
<dbReference type="InterPro" id="IPR020568">
    <property type="entry name" value="Ribosomal_Su5_D2-typ_SF"/>
</dbReference>
<dbReference type="Pfam" id="PF00288">
    <property type="entry name" value="GHMP_kinases_N"/>
    <property type="match status" value="1"/>
</dbReference>
<keyword evidence="8" id="KW-1185">Reference proteome</keyword>
<dbReference type="InterPro" id="IPR006206">
    <property type="entry name" value="Mevalonate/galactokinase"/>
</dbReference>
<dbReference type="PRINTS" id="PR00959">
    <property type="entry name" value="MEVGALKINASE"/>
</dbReference>
<dbReference type="AlphaFoldDB" id="A0A0W1AXR7"/>
<dbReference type="InterPro" id="IPR006204">
    <property type="entry name" value="GHMP_kinase_N_dom"/>
</dbReference>
<dbReference type="PANTHER" id="PTHR10457">
    <property type="entry name" value="MEVALONATE KINASE/GALACTOKINASE"/>
    <property type="match status" value="1"/>
</dbReference>
<dbReference type="PRINTS" id="PR00473">
    <property type="entry name" value="GALCTOKINASE"/>
</dbReference>
<dbReference type="EMBL" id="LCZJ02000023">
    <property type="protein sequence ID" value="KTD86134.1"/>
    <property type="molecule type" value="Genomic_DNA"/>
</dbReference>
<protein>
    <submittedName>
        <fullName evidence="7">Galactokinase</fullName>
    </submittedName>
</protein>
<organism evidence="7 8">
    <name type="scientific">Paenibacillus etheri</name>
    <dbReference type="NCBI Taxonomy" id="1306852"/>
    <lineage>
        <taxon>Bacteria</taxon>
        <taxon>Bacillati</taxon>
        <taxon>Bacillota</taxon>
        <taxon>Bacilli</taxon>
        <taxon>Bacillales</taxon>
        <taxon>Paenibacillaceae</taxon>
        <taxon>Paenibacillus</taxon>
    </lineage>
</organism>
<dbReference type="RefSeq" id="WP_060624040.1">
    <property type="nucleotide sequence ID" value="NZ_LCZJ02000023.1"/>
</dbReference>
<evidence type="ECO:0000256" key="1">
    <source>
        <dbReference type="ARBA" id="ARBA00006566"/>
    </source>
</evidence>
<dbReference type="Pfam" id="PF10509">
    <property type="entry name" value="GalKase_gal_bdg"/>
    <property type="match status" value="1"/>
</dbReference>
<accession>A0A0W1AXR7</accession>
<keyword evidence="4" id="KW-0067">ATP-binding</keyword>
<dbReference type="InterPro" id="IPR019539">
    <property type="entry name" value="GalKase_N"/>
</dbReference>
<evidence type="ECO:0000256" key="2">
    <source>
        <dbReference type="ARBA" id="ARBA00022741"/>
    </source>
</evidence>
<feature type="domain" description="Galactokinase N-terminal" evidence="6">
    <location>
        <begin position="40"/>
        <end position="87"/>
    </location>
</feature>
<evidence type="ECO:0000256" key="3">
    <source>
        <dbReference type="ARBA" id="ARBA00022777"/>
    </source>
</evidence>
<keyword evidence="3" id="KW-0418">Kinase</keyword>
<dbReference type="GO" id="GO:0005829">
    <property type="term" value="C:cytosol"/>
    <property type="evidence" value="ECO:0007669"/>
    <property type="project" value="TreeGrafter"/>
</dbReference>
<dbReference type="Gene3D" id="3.30.70.890">
    <property type="entry name" value="GHMP kinase, C-terminal domain"/>
    <property type="match status" value="1"/>
</dbReference>
<keyword evidence="2" id="KW-0547">Nucleotide-binding</keyword>